<gene>
    <name evidence="1" type="ORF">S01H1_11949</name>
</gene>
<dbReference type="AlphaFoldDB" id="X0U4D8"/>
<accession>X0U4D8</accession>
<protein>
    <submittedName>
        <fullName evidence="1">Uncharacterized protein</fullName>
    </submittedName>
</protein>
<sequence>VNKMNRIKLPPQLDWPLAFSIDADFVKSFDEMCKVHALAPKVGSERDDIFQLAYTDDGIEAIFGDQHHTANVVLSRTIEAKVRTEKTNAYFSISRFKSILRLIGKGDAVGYLAKTGLRIDTETKHATYKFVTAAKKVKATK</sequence>
<comment type="caution">
    <text evidence="1">The sequence shown here is derived from an EMBL/GenBank/DDBJ whole genome shotgun (WGS) entry which is preliminary data.</text>
</comment>
<name>X0U4D8_9ZZZZ</name>
<dbReference type="EMBL" id="BARS01006111">
    <property type="protein sequence ID" value="GAF83350.1"/>
    <property type="molecule type" value="Genomic_DNA"/>
</dbReference>
<organism evidence="1">
    <name type="scientific">marine sediment metagenome</name>
    <dbReference type="NCBI Taxonomy" id="412755"/>
    <lineage>
        <taxon>unclassified sequences</taxon>
        <taxon>metagenomes</taxon>
        <taxon>ecological metagenomes</taxon>
    </lineage>
</organism>
<reference evidence="1" key="1">
    <citation type="journal article" date="2014" name="Front. Microbiol.">
        <title>High frequency of phylogenetically diverse reductive dehalogenase-homologous genes in deep subseafloor sedimentary metagenomes.</title>
        <authorList>
            <person name="Kawai M."/>
            <person name="Futagami T."/>
            <person name="Toyoda A."/>
            <person name="Takaki Y."/>
            <person name="Nishi S."/>
            <person name="Hori S."/>
            <person name="Arai W."/>
            <person name="Tsubouchi T."/>
            <person name="Morono Y."/>
            <person name="Uchiyama I."/>
            <person name="Ito T."/>
            <person name="Fujiyama A."/>
            <person name="Inagaki F."/>
            <person name="Takami H."/>
        </authorList>
    </citation>
    <scope>NUCLEOTIDE SEQUENCE</scope>
    <source>
        <strain evidence="1">Expedition CK06-06</strain>
    </source>
</reference>
<feature type="non-terminal residue" evidence="1">
    <location>
        <position position="1"/>
    </location>
</feature>
<proteinExistence type="predicted"/>
<evidence type="ECO:0000313" key="1">
    <source>
        <dbReference type="EMBL" id="GAF83350.1"/>
    </source>
</evidence>